<dbReference type="KEGG" id="rhg:EXZ61_17075"/>
<dbReference type="Pfam" id="PF13609">
    <property type="entry name" value="Porin_4"/>
    <property type="match status" value="1"/>
</dbReference>
<organism evidence="3 4">
    <name type="scientific">Rhodoferax aquaticus</name>
    <dbReference type="NCBI Taxonomy" id="2527691"/>
    <lineage>
        <taxon>Bacteria</taxon>
        <taxon>Pseudomonadati</taxon>
        <taxon>Pseudomonadota</taxon>
        <taxon>Betaproteobacteria</taxon>
        <taxon>Burkholderiales</taxon>
        <taxon>Comamonadaceae</taxon>
        <taxon>Rhodoferax</taxon>
    </lineage>
</organism>
<keyword evidence="4" id="KW-1185">Reference proteome</keyword>
<dbReference type="Gene3D" id="2.40.160.10">
    <property type="entry name" value="Porin"/>
    <property type="match status" value="1"/>
</dbReference>
<dbReference type="EMBL" id="CP036282">
    <property type="protein sequence ID" value="QDL55745.1"/>
    <property type="molecule type" value="Genomic_DNA"/>
</dbReference>
<dbReference type="InterPro" id="IPR033900">
    <property type="entry name" value="Gram_neg_porin_domain"/>
</dbReference>
<dbReference type="Proteomes" id="UP000317365">
    <property type="component" value="Chromosome"/>
</dbReference>
<keyword evidence="1" id="KW-0732">Signal</keyword>
<reference evidence="4" key="1">
    <citation type="submission" date="2019-02" db="EMBL/GenBank/DDBJ databases">
        <title>Complete genome sequence of Rhodoferax sp. Gr-4.</title>
        <authorList>
            <person name="Jin L."/>
        </authorList>
    </citation>
    <scope>NUCLEOTIDE SEQUENCE [LARGE SCALE GENOMIC DNA]</scope>
    <source>
        <strain evidence="4">Gr-4</strain>
    </source>
</reference>
<dbReference type="GO" id="GO:0016020">
    <property type="term" value="C:membrane"/>
    <property type="evidence" value="ECO:0007669"/>
    <property type="project" value="InterPro"/>
</dbReference>
<dbReference type="GO" id="GO:0015288">
    <property type="term" value="F:porin activity"/>
    <property type="evidence" value="ECO:0007669"/>
    <property type="project" value="InterPro"/>
</dbReference>
<feature type="domain" description="Porin" evidence="2">
    <location>
        <begin position="7"/>
        <end position="326"/>
    </location>
</feature>
<dbReference type="AlphaFoldDB" id="A0A515ESV5"/>
<evidence type="ECO:0000259" key="2">
    <source>
        <dbReference type="Pfam" id="PF13609"/>
    </source>
</evidence>
<feature type="chain" id="PRO_5022145255" evidence="1">
    <location>
        <begin position="20"/>
        <end position="344"/>
    </location>
</feature>
<protein>
    <submittedName>
        <fullName evidence="3">Porin</fullName>
    </submittedName>
</protein>
<evidence type="ECO:0000256" key="1">
    <source>
        <dbReference type="SAM" id="SignalP"/>
    </source>
</evidence>
<dbReference type="RefSeq" id="WP_142812899.1">
    <property type="nucleotide sequence ID" value="NZ_CP036282.1"/>
</dbReference>
<evidence type="ECO:0000313" key="4">
    <source>
        <dbReference type="Proteomes" id="UP000317365"/>
    </source>
</evidence>
<sequence length="344" mass="34618">MKKSLVALAVLAASGASFAQVTVSGALGFSFQKNATTPGTAATKGMQMTDGKINFEAKEDLGGGMSLTAAQSFNLKGRDTGLSARDASLTLATKAATLQLGAIERCTRIDNVAGAPVSLATGHDAGTAGAPLDYSTFTLDGSCHNVDTAAVSLPLGAVTLGASYNEVSGVAPGAAAGTANSTGGNVGGVNYYLLSADYAAGALAIGIDYRTVKADNAANTAFSPAAFNDGLATTSLSASYDFGFAKIGAGIKTANHNAPTQTTFSVAAPLSSAATVGLIYSNRASVSTDAAYFNTAVNSVSATAIGIDYKLSKLTVLNASYGMYSGLNNSPIDNEYRIRLLKSF</sequence>
<name>A0A515ESV5_9BURK</name>
<gene>
    <name evidence="3" type="ORF">EXZ61_17075</name>
</gene>
<evidence type="ECO:0000313" key="3">
    <source>
        <dbReference type="EMBL" id="QDL55745.1"/>
    </source>
</evidence>
<proteinExistence type="predicted"/>
<reference evidence="4" key="2">
    <citation type="journal article" date="2020" name="Int. J. Syst. Evol. Microbiol.">
        <title>Genomic insights into a novel species Rhodoferax aquaticus sp. nov., isolated from freshwater.</title>
        <authorList>
            <person name="Li T."/>
            <person name="Zhuo Y."/>
            <person name="Jin C.Z."/>
            <person name="Wu X."/>
            <person name="Ko S.R."/>
            <person name="Jin F.J."/>
            <person name="Ahn C.Y."/>
            <person name="Oh H.M."/>
            <person name="Lee H.G."/>
            <person name="Jin L."/>
        </authorList>
    </citation>
    <scope>NUCLEOTIDE SEQUENCE [LARGE SCALE GENOMIC DNA]</scope>
    <source>
        <strain evidence="4">Gr-4</strain>
    </source>
</reference>
<dbReference type="SUPFAM" id="SSF56935">
    <property type="entry name" value="Porins"/>
    <property type="match status" value="1"/>
</dbReference>
<feature type="signal peptide" evidence="1">
    <location>
        <begin position="1"/>
        <end position="19"/>
    </location>
</feature>
<accession>A0A515ESV5</accession>
<dbReference type="InterPro" id="IPR023614">
    <property type="entry name" value="Porin_dom_sf"/>
</dbReference>